<dbReference type="Proteomes" id="UP000005387">
    <property type="component" value="Unassembled WGS sequence"/>
</dbReference>
<evidence type="ECO:0008006" key="4">
    <source>
        <dbReference type="Google" id="ProtNLM"/>
    </source>
</evidence>
<dbReference type="OrthoDB" id="1806265at2"/>
<name>E0IG03_9BACL</name>
<evidence type="ECO:0000313" key="3">
    <source>
        <dbReference type="Proteomes" id="UP000005387"/>
    </source>
</evidence>
<feature type="signal peptide" evidence="1">
    <location>
        <begin position="1"/>
        <end position="20"/>
    </location>
</feature>
<keyword evidence="3" id="KW-1185">Reference proteome</keyword>
<organism evidence="2 3">
    <name type="scientific">Paenibacillus curdlanolyticus YK9</name>
    <dbReference type="NCBI Taxonomy" id="717606"/>
    <lineage>
        <taxon>Bacteria</taxon>
        <taxon>Bacillati</taxon>
        <taxon>Bacillota</taxon>
        <taxon>Bacilli</taxon>
        <taxon>Bacillales</taxon>
        <taxon>Paenibacillaceae</taxon>
        <taxon>Paenibacillus</taxon>
    </lineage>
</organism>
<dbReference type="PROSITE" id="PS51257">
    <property type="entry name" value="PROKAR_LIPOPROTEIN"/>
    <property type="match status" value="1"/>
</dbReference>
<dbReference type="RefSeq" id="WP_006040575.1">
    <property type="nucleotide sequence ID" value="NZ_AEDD01000015.1"/>
</dbReference>
<dbReference type="STRING" id="717606.PaecuDRAFT_4594"/>
<proteinExistence type="predicted"/>
<dbReference type="EMBL" id="AEDD01000015">
    <property type="protein sequence ID" value="EFM08583.1"/>
    <property type="molecule type" value="Genomic_DNA"/>
</dbReference>
<keyword evidence="1" id="KW-0732">Signal</keyword>
<protein>
    <recommendedName>
        <fullName evidence="4">Lipoprotein</fullName>
    </recommendedName>
</protein>
<evidence type="ECO:0000256" key="1">
    <source>
        <dbReference type="SAM" id="SignalP"/>
    </source>
</evidence>
<reference evidence="2 3" key="1">
    <citation type="submission" date="2010-07" db="EMBL/GenBank/DDBJ databases">
        <title>The draft genome of Paenibacillus curdlanolyticus YK9.</title>
        <authorList>
            <consortium name="US DOE Joint Genome Institute (JGI-PGF)"/>
            <person name="Lucas S."/>
            <person name="Copeland A."/>
            <person name="Lapidus A."/>
            <person name="Cheng J.-F."/>
            <person name="Bruce D."/>
            <person name="Goodwin L."/>
            <person name="Pitluck S."/>
            <person name="Land M.L."/>
            <person name="Hauser L."/>
            <person name="Chang Y.-J."/>
            <person name="Jeffries C."/>
            <person name="Anderson I.J."/>
            <person name="Johnson E."/>
            <person name="Loganathan U."/>
            <person name="Mulhopadhyay B."/>
            <person name="Kyrpides N."/>
            <person name="Woyke T.J."/>
        </authorList>
    </citation>
    <scope>NUCLEOTIDE SEQUENCE [LARGE SCALE GENOMIC DNA]</scope>
    <source>
        <strain evidence="2 3">YK9</strain>
    </source>
</reference>
<dbReference type="eggNOG" id="ENOG5032DEM">
    <property type="taxonomic scope" value="Bacteria"/>
</dbReference>
<gene>
    <name evidence="2" type="ORF">PaecuDRAFT_4594</name>
</gene>
<evidence type="ECO:0000313" key="2">
    <source>
        <dbReference type="EMBL" id="EFM08583.1"/>
    </source>
</evidence>
<sequence length="216" mass="23432">MRLFKGLCLLVLLIALSSCTKETAPSDSIRGNASPAAAEARTVTITPVDLFKGDGKKFQPFLGLMSGAFKVQYEGAKHNAALDIELWKDGKKASLAGSLSDLFLNAKDTDQREIELIISIDTVTSASSNQEQFTTIKVATMRGDGSSLATFTIPWDKKLSTRGLIQPSEPRSLTDAAPIYVWGMQATSNDMIHTADFSPDSLSSLEYGLLFTLRFD</sequence>
<feature type="chain" id="PRO_5039196773" description="Lipoprotein" evidence="1">
    <location>
        <begin position="21"/>
        <end position="216"/>
    </location>
</feature>
<accession>E0IG03</accession>
<dbReference type="AlphaFoldDB" id="E0IG03"/>